<dbReference type="EMBL" id="CP018076">
    <property type="protein sequence ID" value="APE44293.1"/>
    <property type="molecule type" value="Genomic_DNA"/>
</dbReference>
<proteinExistence type="predicted"/>
<sequence>MKPCLGPALALLLTATAAPAQVDLRAADAARLDGFESAAGRALLQALAGGAEGDVAALVTALSGTPQVAFDETLAGDWSCRTMKLGGISALVVYTDFRCRFTLRPDGTFAFEKLTGSQLTHGTISFREGRAVYVGVGYVADETPADYADLPADFVSDGRVQTDVAVFERVSPRRARLMFPAPAVESDFDILELTR</sequence>
<dbReference type="KEGG" id="suam:BOO69_13460"/>
<feature type="signal peptide" evidence="1">
    <location>
        <begin position="1"/>
        <end position="20"/>
    </location>
</feature>
<accession>A0A1J0WJ14</accession>
<dbReference type="STRING" id="1917485.BOO69_13460"/>
<feature type="chain" id="PRO_5012294748" evidence="1">
    <location>
        <begin position="21"/>
        <end position="195"/>
    </location>
</feature>
<evidence type="ECO:0000313" key="2">
    <source>
        <dbReference type="EMBL" id="APE44293.1"/>
    </source>
</evidence>
<evidence type="ECO:0000313" key="3">
    <source>
        <dbReference type="Proteomes" id="UP000181897"/>
    </source>
</evidence>
<dbReference type="RefSeq" id="WP_071972636.1">
    <property type="nucleotide sequence ID" value="NZ_CP018076.1"/>
</dbReference>
<dbReference type="Pfam" id="PF16233">
    <property type="entry name" value="DUF4893"/>
    <property type="match status" value="1"/>
</dbReference>
<reference evidence="2 3" key="1">
    <citation type="submission" date="2016-11" db="EMBL/GenBank/DDBJ databases">
        <title>Complete genome sequence of Sulfitobacter sp. AM1-D1, a toxic bacteria associated with marine dinoflagellate Alexandrium minutum in East China Sea.</title>
        <authorList>
            <person name="Yang Q."/>
            <person name="Zhang X."/>
            <person name="Tian X."/>
        </authorList>
    </citation>
    <scope>NUCLEOTIDE SEQUENCE [LARGE SCALE GENOMIC DNA]</scope>
    <source>
        <strain evidence="2 3">AM1-D1</strain>
    </source>
</reference>
<dbReference type="AlphaFoldDB" id="A0A1J0WJ14"/>
<gene>
    <name evidence="2" type="ORF">BOO69_13460</name>
</gene>
<protein>
    <submittedName>
        <fullName evidence="2">DUF4893 domain-containing protein</fullName>
    </submittedName>
</protein>
<dbReference type="Proteomes" id="UP000181897">
    <property type="component" value="Chromosome"/>
</dbReference>
<organism evidence="2 3">
    <name type="scientific">Sulfitobacter alexandrii</name>
    <dbReference type="NCBI Taxonomy" id="1917485"/>
    <lineage>
        <taxon>Bacteria</taxon>
        <taxon>Pseudomonadati</taxon>
        <taxon>Pseudomonadota</taxon>
        <taxon>Alphaproteobacteria</taxon>
        <taxon>Rhodobacterales</taxon>
        <taxon>Roseobacteraceae</taxon>
        <taxon>Sulfitobacter</taxon>
    </lineage>
</organism>
<keyword evidence="1" id="KW-0732">Signal</keyword>
<evidence type="ECO:0000256" key="1">
    <source>
        <dbReference type="SAM" id="SignalP"/>
    </source>
</evidence>
<dbReference type="InterPro" id="IPR032609">
    <property type="entry name" value="DUF4893"/>
</dbReference>
<dbReference type="OrthoDB" id="9153930at2"/>
<name>A0A1J0WJ14_9RHOB</name>
<keyword evidence="3" id="KW-1185">Reference proteome</keyword>